<evidence type="ECO:0000313" key="2">
    <source>
        <dbReference type="EMBL" id="EMJ82005.1"/>
    </source>
</evidence>
<comment type="caution">
    <text evidence="2">The sequence shown here is derived from an EMBL/GenBank/DDBJ whole genome shotgun (WGS) entry which is preliminary data.</text>
</comment>
<protein>
    <submittedName>
        <fullName evidence="2">Uncharacterized protein</fullName>
    </submittedName>
</protein>
<keyword evidence="1" id="KW-0812">Transmembrane</keyword>
<proteinExistence type="predicted"/>
<sequence>MRQIFIFLSERFGASFFIFFCLFQKMEYSVHRKIILKNHNVIFVGSKWESLIHDRSKSGFFFRLFESETRTMRSKSKF</sequence>
<keyword evidence="1" id="KW-1133">Transmembrane helix</keyword>
<dbReference type="Proteomes" id="UP000011873">
    <property type="component" value="Unassembled WGS sequence"/>
</dbReference>
<reference evidence="2 3" key="1">
    <citation type="submission" date="2013-01" db="EMBL/GenBank/DDBJ databases">
        <authorList>
            <person name="Harkins D.M."/>
            <person name="Durkin A.S."/>
            <person name="Brinkac L.M."/>
            <person name="Haft D.H."/>
            <person name="Selengut J.D."/>
            <person name="Sanka R."/>
            <person name="DePew J."/>
            <person name="Purushe J."/>
            <person name="Galloway R.L."/>
            <person name="Vinetz J.M."/>
            <person name="Sutton G.G."/>
            <person name="Nierman W.C."/>
            <person name="Fouts D.E."/>
        </authorList>
    </citation>
    <scope>NUCLEOTIDE SEQUENCE [LARGE SCALE GENOMIC DNA]</scope>
    <source>
        <strain evidence="2 3">Sponselee CDC</strain>
    </source>
</reference>
<dbReference type="EMBL" id="ANMU01000072">
    <property type="protein sequence ID" value="EMJ82005.1"/>
    <property type="molecule type" value="Genomic_DNA"/>
</dbReference>
<dbReference type="AlphaFoldDB" id="M6C6Y8"/>
<evidence type="ECO:0000256" key="1">
    <source>
        <dbReference type="SAM" id="Phobius"/>
    </source>
</evidence>
<evidence type="ECO:0000313" key="3">
    <source>
        <dbReference type="Proteomes" id="UP000011873"/>
    </source>
</evidence>
<name>M6C6Y8_LEPBO</name>
<accession>M6C6Y8</accession>
<feature type="transmembrane region" description="Helical" evidence="1">
    <location>
        <begin position="6"/>
        <end position="23"/>
    </location>
</feature>
<keyword evidence="1" id="KW-0472">Membrane</keyword>
<dbReference type="PATRIC" id="fig|1218567.3.peg.1851"/>
<organism evidence="2 3">
    <name type="scientific">Leptospira borgpetersenii serovar Hardjo-bovis str. Sponselee</name>
    <dbReference type="NCBI Taxonomy" id="1303729"/>
    <lineage>
        <taxon>Bacteria</taxon>
        <taxon>Pseudomonadati</taxon>
        <taxon>Spirochaetota</taxon>
        <taxon>Spirochaetia</taxon>
        <taxon>Leptospirales</taxon>
        <taxon>Leptospiraceae</taxon>
        <taxon>Leptospira</taxon>
    </lineage>
</organism>
<gene>
    <name evidence="2" type="ORF">LEP1GSC016_2255</name>
</gene>